<dbReference type="KEGG" id="snep:Enr13x_07300"/>
<organism evidence="2 3">
    <name type="scientific">Stieleria neptunia</name>
    <dbReference type="NCBI Taxonomy" id="2527979"/>
    <lineage>
        <taxon>Bacteria</taxon>
        <taxon>Pseudomonadati</taxon>
        <taxon>Planctomycetota</taxon>
        <taxon>Planctomycetia</taxon>
        <taxon>Pirellulales</taxon>
        <taxon>Pirellulaceae</taxon>
        <taxon>Stieleria</taxon>
    </lineage>
</organism>
<sequence>MSKKKPDLPFVIRAMTGCGVPTSKRQASAISKEDATAILDAYKNKRGRGVLTHALGKIQASESPAVVPDSGSDEKTTADNQS</sequence>
<dbReference type="EMBL" id="CP037423">
    <property type="protein sequence ID" value="QDV40894.1"/>
    <property type="molecule type" value="Genomic_DNA"/>
</dbReference>
<keyword evidence="3" id="KW-1185">Reference proteome</keyword>
<evidence type="ECO:0000256" key="1">
    <source>
        <dbReference type="SAM" id="MobiDB-lite"/>
    </source>
</evidence>
<gene>
    <name evidence="2" type="ORF">Enr13x_07300</name>
</gene>
<evidence type="ECO:0000313" key="2">
    <source>
        <dbReference type="EMBL" id="QDV40894.1"/>
    </source>
</evidence>
<name>A0A518HJ65_9BACT</name>
<feature type="compositionally biased region" description="Basic and acidic residues" evidence="1">
    <location>
        <begin position="72"/>
        <end position="82"/>
    </location>
</feature>
<proteinExistence type="predicted"/>
<reference evidence="2 3" key="1">
    <citation type="submission" date="2019-03" db="EMBL/GenBank/DDBJ databases">
        <title>Deep-cultivation of Planctomycetes and their phenomic and genomic characterization uncovers novel biology.</title>
        <authorList>
            <person name="Wiegand S."/>
            <person name="Jogler M."/>
            <person name="Boedeker C."/>
            <person name="Pinto D."/>
            <person name="Vollmers J."/>
            <person name="Rivas-Marin E."/>
            <person name="Kohn T."/>
            <person name="Peeters S.H."/>
            <person name="Heuer A."/>
            <person name="Rast P."/>
            <person name="Oberbeckmann S."/>
            <person name="Bunk B."/>
            <person name="Jeske O."/>
            <person name="Meyerdierks A."/>
            <person name="Storesund J.E."/>
            <person name="Kallscheuer N."/>
            <person name="Luecker S."/>
            <person name="Lage O.M."/>
            <person name="Pohl T."/>
            <person name="Merkel B.J."/>
            <person name="Hornburger P."/>
            <person name="Mueller R.-W."/>
            <person name="Bruemmer F."/>
            <person name="Labrenz M."/>
            <person name="Spormann A.M."/>
            <person name="Op den Camp H."/>
            <person name="Overmann J."/>
            <person name="Amann R."/>
            <person name="Jetten M.S.M."/>
            <person name="Mascher T."/>
            <person name="Medema M.H."/>
            <person name="Devos D.P."/>
            <person name="Kaster A.-K."/>
            <person name="Ovreas L."/>
            <person name="Rohde M."/>
            <person name="Galperin M.Y."/>
            <person name="Jogler C."/>
        </authorList>
    </citation>
    <scope>NUCLEOTIDE SEQUENCE [LARGE SCALE GENOMIC DNA]</scope>
    <source>
        <strain evidence="2 3">Enr13</strain>
    </source>
</reference>
<protein>
    <submittedName>
        <fullName evidence="2">Uncharacterized protein</fullName>
    </submittedName>
</protein>
<evidence type="ECO:0000313" key="3">
    <source>
        <dbReference type="Proteomes" id="UP000319004"/>
    </source>
</evidence>
<feature type="region of interest" description="Disordered" evidence="1">
    <location>
        <begin position="58"/>
        <end position="82"/>
    </location>
</feature>
<dbReference type="AlphaFoldDB" id="A0A518HJ65"/>
<accession>A0A518HJ65</accession>
<dbReference type="Proteomes" id="UP000319004">
    <property type="component" value="Chromosome"/>
</dbReference>